<dbReference type="EMBL" id="JAPDMQ010001161">
    <property type="protein sequence ID" value="KAK0518823.1"/>
    <property type="molecule type" value="Genomic_DNA"/>
</dbReference>
<dbReference type="GO" id="GO:0004740">
    <property type="term" value="F:pyruvate dehydrogenase (acetyl-transferring) kinase activity"/>
    <property type="evidence" value="ECO:0007669"/>
    <property type="project" value="UniProtKB-EC"/>
</dbReference>
<evidence type="ECO:0000313" key="3">
    <source>
        <dbReference type="EMBL" id="KAK0518823.1"/>
    </source>
</evidence>
<evidence type="ECO:0000259" key="2">
    <source>
        <dbReference type="PROSITE" id="PS50011"/>
    </source>
</evidence>
<dbReference type="GO" id="GO:0005524">
    <property type="term" value="F:ATP binding"/>
    <property type="evidence" value="ECO:0007669"/>
    <property type="project" value="InterPro"/>
</dbReference>
<dbReference type="PROSITE" id="PS50011">
    <property type="entry name" value="PROTEIN_KINASE_DOM"/>
    <property type="match status" value="1"/>
</dbReference>
<gene>
    <name evidence="3" type="primary">BUR1_3</name>
    <name evidence="3" type="ORF">OC842_007665</name>
</gene>
<dbReference type="EC" id="2.7.11.2" evidence="3"/>
<feature type="compositionally biased region" description="Low complexity" evidence="1">
    <location>
        <begin position="48"/>
        <end position="57"/>
    </location>
</feature>
<name>A0AAN6JM71_9BASI</name>
<keyword evidence="3" id="KW-0808">Transferase</keyword>
<feature type="domain" description="Protein kinase" evidence="2">
    <location>
        <begin position="1"/>
        <end position="94"/>
    </location>
</feature>
<comment type="caution">
    <text evidence="3">The sequence shown here is derived from an EMBL/GenBank/DDBJ whole genome shotgun (WGS) entry which is preliminary data.</text>
</comment>
<reference evidence="3" key="1">
    <citation type="journal article" date="2023" name="PhytoFront">
        <title>Draft Genome Resources of Seven Strains of Tilletia horrida, Causal Agent of Kernel Smut of Rice.</title>
        <authorList>
            <person name="Khanal S."/>
            <person name="Antony Babu S."/>
            <person name="Zhou X.G."/>
        </authorList>
    </citation>
    <scope>NUCLEOTIDE SEQUENCE</scope>
    <source>
        <strain evidence="3">TX3</strain>
    </source>
</reference>
<dbReference type="SUPFAM" id="SSF56112">
    <property type="entry name" value="Protein kinase-like (PK-like)"/>
    <property type="match status" value="1"/>
</dbReference>
<organism evidence="3 4">
    <name type="scientific">Tilletia horrida</name>
    <dbReference type="NCBI Taxonomy" id="155126"/>
    <lineage>
        <taxon>Eukaryota</taxon>
        <taxon>Fungi</taxon>
        <taxon>Dikarya</taxon>
        <taxon>Basidiomycota</taxon>
        <taxon>Ustilaginomycotina</taxon>
        <taxon>Exobasidiomycetes</taxon>
        <taxon>Tilletiales</taxon>
        <taxon>Tilletiaceae</taxon>
        <taxon>Tilletia</taxon>
    </lineage>
</organism>
<dbReference type="AlphaFoldDB" id="A0AAN6JM71"/>
<keyword evidence="3" id="KW-0418">Kinase</keyword>
<dbReference type="InterPro" id="IPR000719">
    <property type="entry name" value="Prot_kinase_dom"/>
</dbReference>
<dbReference type="Gene3D" id="1.10.510.10">
    <property type="entry name" value="Transferase(Phosphotransferase) domain 1"/>
    <property type="match status" value="1"/>
</dbReference>
<accession>A0AAN6JM71</accession>
<keyword evidence="3" id="KW-0723">Serine/threonine-protein kinase</keyword>
<keyword evidence="4" id="KW-1185">Reference proteome</keyword>
<dbReference type="Proteomes" id="UP001176521">
    <property type="component" value="Unassembled WGS sequence"/>
</dbReference>
<feature type="region of interest" description="Disordered" evidence="1">
    <location>
        <begin position="25"/>
        <end position="94"/>
    </location>
</feature>
<feature type="non-terminal residue" evidence="3">
    <location>
        <position position="94"/>
    </location>
</feature>
<evidence type="ECO:0000256" key="1">
    <source>
        <dbReference type="SAM" id="MobiDB-lite"/>
    </source>
</evidence>
<dbReference type="InterPro" id="IPR011009">
    <property type="entry name" value="Kinase-like_dom_sf"/>
</dbReference>
<proteinExistence type="predicted"/>
<protein>
    <submittedName>
        <fullName evidence="3">Serine/threonine protein kinase, CMGC, CDC2/CDK sub</fullName>
        <ecNumber evidence="3">2.7.11.2</ecNumber>
    </submittedName>
</protein>
<evidence type="ECO:0000313" key="4">
    <source>
        <dbReference type="Proteomes" id="UP001176521"/>
    </source>
</evidence>
<sequence length="94" mass="9649">MKTANLLINNAGSLQIADFGLARPFTDANDASSLSEPGGHAESGSGRGKPSSNSSSGANDIDPRDRPAWKGKGKAHGSSRTDYTSMGKGPEPSF</sequence>